<dbReference type="Pfam" id="PF13369">
    <property type="entry name" value="Transglut_core2"/>
    <property type="match status" value="1"/>
</dbReference>
<dbReference type="OrthoDB" id="188084at2"/>
<dbReference type="AlphaFoldDB" id="A0A4Q1JLE3"/>
<name>A0A4Q1JLE3_9BACT</name>
<organism evidence="3 4">
    <name type="scientific">Ancylomarina salipaludis</name>
    <dbReference type="NCBI Taxonomy" id="2501299"/>
    <lineage>
        <taxon>Bacteria</taxon>
        <taxon>Pseudomonadati</taxon>
        <taxon>Bacteroidota</taxon>
        <taxon>Bacteroidia</taxon>
        <taxon>Marinilabiliales</taxon>
        <taxon>Marinifilaceae</taxon>
        <taxon>Ancylomarina</taxon>
    </lineage>
</organism>
<gene>
    <name evidence="3" type="ORF">EO244_08905</name>
</gene>
<evidence type="ECO:0000313" key="3">
    <source>
        <dbReference type="EMBL" id="RXQ94392.1"/>
    </source>
</evidence>
<evidence type="ECO:0000256" key="1">
    <source>
        <dbReference type="ARBA" id="ARBA00007100"/>
    </source>
</evidence>
<comment type="caution">
    <text evidence="3">The sequence shown here is derived from an EMBL/GenBank/DDBJ whole genome shotgun (WGS) entry which is preliminary data.</text>
</comment>
<keyword evidence="4" id="KW-1185">Reference proteome</keyword>
<feature type="domain" description="Protein SirB1 N-terminal" evidence="2">
    <location>
        <begin position="102"/>
        <end position="256"/>
    </location>
</feature>
<dbReference type="Proteomes" id="UP000289703">
    <property type="component" value="Unassembled WGS sequence"/>
</dbReference>
<sequence>MDEEKLRALISLLDDSDPNVYINISKELSKLSATHIPKLEDIWLESDNPIFQKRLENIIDEIHHNSIIKELIKWKNSPKQDLIDGAILINRSINYHLTTCNVKTTINRVVDEIKPEIRELETNLEKIKILNHFLYFIHNFMVISPKEETNWGGNISTVLAQKKGNYIITSIIYAGIAQALKIPVTGIQLPNSILLSCESHAADPDSKKTKRSYFYINPIDNGAVLSAMQLELVIKFKKLNNLAQYYKPCNNLNLIRLLIQNQIFTYGRQNNHKYVDILKGLLNVILPNNPKTEK</sequence>
<comment type="similarity">
    <text evidence="1">Belongs to the UPF0162 family.</text>
</comment>
<proteinExistence type="inferred from homology"/>
<dbReference type="EMBL" id="SAXA01000007">
    <property type="protein sequence ID" value="RXQ94392.1"/>
    <property type="molecule type" value="Genomic_DNA"/>
</dbReference>
<reference evidence="3 4" key="1">
    <citation type="submission" date="2019-01" db="EMBL/GenBank/DDBJ databases">
        <title>Ancylomarina salipaludis sp. nov., isolated from a salt marsh.</title>
        <authorList>
            <person name="Yoon J.-H."/>
        </authorList>
    </citation>
    <scope>NUCLEOTIDE SEQUENCE [LARGE SCALE GENOMIC DNA]</scope>
    <source>
        <strain evidence="3 4">SHSM-M15</strain>
    </source>
</reference>
<dbReference type="RefSeq" id="WP_129254320.1">
    <property type="nucleotide sequence ID" value="NZ_SAXA01000007.1"/>
</dbReference>
<evidence type="ECO:0000259" key="2">
    <source>
        <dbReference type="Pfam" id="PF13369"/>
    </source>
</evidence>
<protein>
    <recommendedName>
        <fullName evidence="2">Protein SirB1 N-terminal domain-containing protein</fullName>
    </recommendedName>
</protein>
<evidence type="ECO:0000313" key="4">
    <source>
        <dbReference type="Proteomes" id="UP000289703"/>
    </source>
</evidence>
<dbReference type="InterPro" id="IPR032698">
    <property type="entry name" value="SirB1_N"/>
</dbReference>
<accession>A0A4Q1JLE3</accession>